<dbReference type="Gene3D" id="2.60.120.200">
    <property type="match status" value="1"/>
</dbReference>
<keyword evidence="5" id="KW-1185">Reference proteome</keyword>
<sequence>MKKIKVIVANLVLVFFCGPVSADVVFDGRFNEGNFSRYAAVEANGKAINAALTPFGIPGHLERMVDPAGSGKVVMRATRWFGDVSTSGGFRSEVSAPKDPMGSERWYSWSYFLPDSLRSVKNEIVIAQIQSLVDVGESNLRYPTLSLVVQDDRIKLSNSFDYDRITSPLGTSPKPGIDFERRELASWTLDTEKWTSLDLHVKWAADNTGFLEFWKDGVLLFQEANHINTFNDELGVWFKTGTYVFPTQSTWPSVTTYSSGVKIGDGGETFQSMSMSVVPEPSIYLMMMVGLFGVGLRVYGRVGRQDRLGI</sequence>
<comment type="caution">
    <text evidence="4">The sequence shown here is derived from an EMBL/GenBank/DDBJ whole genome shotgun (WGS) entry which is preliminary data.</text>
</comment>
<keyword evidence="1" id="KW-0812">Transmembrane</keyword>
<dbReference type="InterPro" id="IPR025975">
    <property type="entry name" value="Polysacc_lyase"/>
</dbReference>
<evidence type="ECO:0000256" key="1">
    <source>
        <dbReference type="SAM" id="Phobius"/>
    </source>
</evidence>
<feature type="domain" description="Ice-binding protein C-terminal" evidence="3">
    <location>
        <begin position="278"/>
        <end position="297"/>
    </location>
</feature>
<evidence type="ECO:0000259" key="3">
    <source>
        <dbReference type="Pfam" id="PF07589"/>
    </source>
</evidence>
<keyword evidence="1" id="KW-0472">Membrane</keyword>
<gene>
    <name evidence="4" type="ORF">SAMN05216402_0295</name>
</gene>
<feature type="signal peptide" evidence="2">
    <location>
        <begin position="1"/>
        <end position="22"/>
    </location>
</feature>
<proteinExistence type="predicted"/>
<dbReference type="Proteomes" id="UP000183471">
    <property type="component" value="Unassembled WGS sequence"/>
</dbReference>
<organism evidence="4 5">
    <name type="scientific">Nitrosospira multiformis</name>
    <dbReference type="NCBI Taxonomy" id="1231"/>
    <lineage>
        <taxon>Bacteria</taxon>
        <taxon>Pseudomonadati</taxon>
        <taxon>Pseudomonadota</taxon>
        <taxon>Betaproteobacteria</taxon>
        <taxon>Nitrosomonadales</taxon>
        <taxon>Nitrosomonadaceae</taxon>
        <taxon>Nitrosospira</taxon>
    </lineage>
</organism>
<feature type="transmembrane region" description="Helical" evidence="1">
    <location>
        <begin position="282"/>
        <end position="300"/>
    </location>
</feature>
<reference evidence="4 5" key="1">
    <citation type="submission" date="2016-10" db="EMBL/GenBank/DDBJ databases">
        <authorList>
            <person name="Varghese N."/>
            <person name="Submissions S."/>
        </authorList>
    </citation>
    <scope>NUCLEOTIDE SEQUENCE [LARGE SCALE GENOMIC DNA]</scope>
    <source>
        <strain evidence="4 5">Nl1</strain>
    </source>
</reference>
<dbReference type="RefSeq" id="WP_074630473.1">
    <property type="nucleotide sequence ID" value="NZ_FNKY01000001.1"/>
</dbReference>
<dbReference type="NCBIfam" id="TIGR02595">
    <property type="entry name" value="PEP_CTERM"/>
    <property type="match status" value="1"/>
</dbReference>
<keyword evidence="1" id="KW-1133">Transmembrane helix</keyword>
<dbReference type="Pfam" id="PF07589">
    <property type="entry name" value="PEP-CTERM"/>
    <property type="match status" value="1"/>
</dbReference>
<evidence type="ECO:0000313" key="5">
    <source>
        <dbReference type="Proteomes" id="UP000183471"/>
    </source>
</evidence>
<keyword evidence="2" id="KW-0732">Signal</keyword>
<name>A0ABY0T654_9PROT</name>
<feature type="chain" id="PRO_5046956951" evidence="2">
    <location>
        <begin position="23"/>
        <end position="310"/>
    </location>
</feature>
<protein>
    <submittedName>
        <fullName evidence="4">PEP-CTERM protein-sorting domain-containing protein</fullName>
    </submittedName>
</protein>
<dbReference type="InterPro" id="IPR013424">
    <property type="entry name" value="Ice-binding_C"/>
</dbReference>
<evidence type="ECO:0000313" key="4">
    <source>
        <dbReference type="EMBL" id="SDQ30707.1"/>
    </source>
</evidence>
<dbReference type="Pfam" id="PF14099">
    <property type="entry name" value="Polysacc_lyase"/>
    <property type="match status" value="1"/>
</dbReference>
<dbReference type="EMBL" id="FNKY01000001">
    <property type="protein sequence ID" value="SDQ30707.1"/>
    <property type="molecule type" value="Genomic_DNA"/>
</dbReference>
<evidence type="ECO:0000256" key="2">
    <source>
        <dbReference type="SAM" id="SignalP"/>
    </source>
</evidence>
<accession>A0ABY0T654</accession>